<dbReference type="GO" id="GO:0008673">
    <property type="term" value="F:2-dehydro-3-deoxygluconokinase activity"/>
    <property type="evidence" value="ECO:0007669"/>
    <property type="project" value="UniProtKB-EC"/>
</dbReference>
<gene>
    <name evidence="5" type="ORF">HNO88_004146</name>
</gene>
<comment type="caution">
    <text evidence="5">The sequence shown here is derived from an EMBL/GenBank/DDBJ whole genome shotgun (WGS) entry which is preliminary data.</text>
</comment>
<keyword evidence="6" id="KW-1185">Reference proteome</keyword>
<evidence type="ECO:0000256" key="1">
    <source>
        <dbReference type="ARBA" id="ARBA00010688"/>
    </source>
</evidence>
<comment type="similarity">
    <text evidence="1">Belongs to the carbohydrate kinase PfkB family.</text>
</comment>
<evidence type="ECO:0000256" key="3">
    <source>
        <dbReference type="ARBA" id="ARBA00022777"/>
    </source>
</evidence>
<dbReference type="CDD" id="cd01166">
    <property type="entry name" value="KdgK"/>
    <property type="match status" value="1"/>
</dbReference>
<dbReference type="PANTHER" id="PTHR43320">
    <property type="entry name" value="SUGAR KINASE"/>
    <property type="match status" value="1"/>
</dbReference>
<dbReference type="SUPFAM" id="SSF53613">
    <property type="entry name" value="Ribokinase-like"/>
    <property type="match status" value="1"/>
</dbReference>
<organism evidence="5 6">
    <name type="scientific">Novosphingobium chloroacetimidivorans</name>
    <dbReference type="NCBI Taxonomy" id="1428314"/>
    <lineage>
        <taxon>Bacteria</taxon>
        <taxon>Pseudomonadati</taxon>
        <taxon>Pseudomonadota</taxon>
        <taxon>Alphaproteobacteria</taxon>
        <taxon>Sphingomonadales</taxon>
        <taxon>Sphingomonadaceae</taxon>
        <taxon>Novosphingobium</taxon>
    </lineage>
</organism>
<dbReference type="InterPro" id="IPR052700">
    <property type="entry name" value="Carb_kinase_PfkB-like"/>
</dbReference>
<name>A0A7W7KDG9_9SPHN</name>
<dbReference type="Proteomes" id="UP000555448">
    <property type="component" value="Unassembled WGS sequence"/>
</dbReference>
<dbReference type="AlphaFoldDB" id="A0A7W7KDG9"/>
<evidence type="ECO:0000313" key="5">
    <source>
        <dbReference type="EMBL" id="MBB4860801.1"/>
    </source>
</evidence>
<dbReference type="InterPro" id="IPR029056">
    <property type="entry name" value="Ribokinase-like"/>
</dbReference>
<protein>
    <submittedName>
        <fullName evidence="5">2-dehydro-3-deoxygluconokinase</fullName>
        <ecNumber evidence="5">2.7.1.45</ecNumber>
    </submittedName>
</protein>
<accession>A0A7W7KDG9</accession>
<reference evidence="5 6" key="1">
    <citation type="submission" date="2020-08" db="EMBL/GenBank/DDBJ databases">
        <title>Functional genomics of gut bacteria from endangered species of beetles.</title>
        <authorList>
            <person name="Carlos-Shanley C."/>
        </authorList>
    </citation>
    <scope>NUCLEOTIDE SEQUENCE [LARGE SCALE GENOMIC DNA]</scope>
    <source>
        <strain evidence="5 6">S00245</strain>
    </source>
</reference>
<evidence type="ECO:0000259" key="4">
    <source>
        <dbReference type="Pfam" id="PF00294"/>
    </source>
</evidence>
<dbReference type="EMBL" id="JACHLR010000032">
    <property type="protein sequence ID" value="MBB4860801.1"/>
    <property type="molecule type" value="Genomic_DNA"/>
</dbReference>
<feature type="domain" description="Carbohydrate kinase PfkB" evidence="4">
    <location>
        <begin position="9"/>
        <end position="302"/>
    </location>
</feature>
<evidence type="ECO:0000256" key="2">
    <source>
        <dbReference type="ARBA" id="ARBA00022679"/>
    </source>
</evidence>
<dbReference type="InterPro" id="IPR011611">
    <property type="entry name" value="PfkB_dom"/>
</dbReference>
<evidence type="ECO:0000313" key="6">
    <source>
        <dbReference type="Proteomes" id="UP000555448"/>
    </source>
</evidence>
<dbReference type="EC" id="2.7.1.45" evidence="5"/>
<dbReference type="Gene3D" id="3.40.1190.20">
    <property type="match status" value="1"/>
</dbReference>
<dbReference type="PANTHER" id="PTHR43320:SF2">
    <property type="entry name" value="2-DEHYDRO-3-DEOXYGLUCONOKINASE_2-DEHYDRO-3-DEOXYGALACTONOKINASE"/>
    <property type="match status" value="1"/>
</dbReference>
<sequence>MLRLSAPNGELLLQTPRLEVGVAGAEANVGVALAQLGHRVSMVSALPDTAVGDAPLQALRSHGIDCDGILRSPGRMGLYFVETGAGARSTEVIYDRAHSAFVRVPPEKWDWDANLAGAGRLHLSGITPALGERGTQAALRAAEAAGRAGVPVSFDGNYRAKLWESWDSDPRAVLTQLIARADVLFGNHRDIALLLDRPFSGDGAVRRREAAEAAFAAFPNLKLVACTARHVETSDVHRLSARVDRPDGWHETDEIVISGIVDRVGTGDAFAAGILHALACGADDAEVARFGLALARYKHSIHGDQVLIRSRDLAALLEEGKDVRR</sequence>
<keyword evidence="3 5" id="KW-0418">Kinase</keyword>
<keyword evidence="2 5" id="KW-0808">Transferase</keyword>
<proteinExistence type="inferred from homology"/>
<dbReference type="Pfam" id="PF00294">
    <property type="entry name" value="PfkB"/>
    <property type="match status" value="1"/>
</dbReference>